<dbReference type="OrthoDB" id="102174at2157"/>
<dbReference type="CDD" id="cd16148">
    <property type="entry name" value="sulfatase_like"/>
    <property type="match status" value="1"/>
</dbReference>
<sequence length="475" mass="55430">MFIQTLIQKFKSIRDILDRVYIEYRERKSVQRYTPRSSGVNIKTQVSRLNVQNIIDMDNIEKHNIVLITLDCLRYSNLSFAGYFRETTPFIDSAPNKFRAFAAAPWTYPSVASIMTGLYPHNHNAYLHGKIKDVGNLNQFRAISRNVLTLPEILLWAGYDVGMVTSIAVAAYSLRNRITSKVYPGTAPAEKVFNYAEKWIKNSQNPFFIYIHLGDLHGPLYPPRKFRDYFGKVKILPKIRTWAYTKPEEQQGKNFEEYKYNRILLYDNTLRYLDYAIEKFYKRLKAIGKAENTVFILTSDHGEEFWEHAKIESKYFYDNRGIYGVGHGHNVFNEVIEVPIVIWGEPIEKISGVTNSISSVDIMPTILDILNIHYFAKLDGISLFQKRDKKRPILSEATGAGYEKKALIIGKYKLLYSPYDNVEWVFDLESDPYEHNPILDEELVKIFKEMLRKIYQKDEAEKISQIIKSRKLFIK</sequence>
<dbReference type="Pfam" id="PF00884">
    <property type="entry name" value="Sulfatase"/>
    <property type="match status" value="1"/>
</dbReference>
<dbReference type="InterPro" id="IPR052701">
    <property type="entry name" value="GAG_Ulvan_Degrading_Sulfatases"/>
</dbReference>
<dbReference type="RefSeq" id="WP_042682583.1">
    <property type="nucleotide sequence ID" value="NZ_CP006965.1"/>
</dbReference>
<reference evidence="2 3" key="1">
    <citation type="journal article" date="2014" name="Int. J. Syst. Evol. Microbiol.">
        <title>Thermococcus paralvinellae sp. nov. and Thermococcus cleftensis sp. nov. of hyperthermophilic heterotrophs from deep-sea hydrothermal vents.</title>
        <authorList>
            <person name="Hensley S.A."/>
            <person name="Jung J.H."/>
            <person name="Park C.S."/>
            <person name="Holden J.F."/>
        </authorList>
    </citation>
    <scope>NUCLEOTIDE SEQUENCE [LARGE SCALE GENOMIC DNA]</scope>
    <source>
        <strain evidence="2 3">ES1</strain>
    </source>
</reference>
<dbReference type="InterPro" id="IPR017850">
    <property type="entry name" value="Alkaline_phosphatase_core_sf"/>
</dbReference>
<dbReference type="EMBL" id="CP006965">
    <property type="protein sequence ID" value="AHF81403.1"/>
    <property type="molecule type" value="Genomic_DNA"/>
</dbReference>
<proteinExistence type="predicted"/>
<evidence type="ECO:0000313" key="3">
    <source>
        <dbReference type="Proteomes" id="UP000019027"/>
    </source>
</evidence>
<dbReference type="STRING" id="582419.TES1_2028"/>
<dbReference type="HOGENOM" id="CLU_045504_0_0_2"/>
<dbReference type="SUPFAM" id="SSF53649">
    <property type="entry name" value="Alkaline phosphatase-like"/>
    <property type="match status" value="1"/>
</dbReference>
<name>W0IAD6_9EURY</name>
<feature type="domain" description="Sulfatase N-terminal" evidence="1">
    <location>
        <begin position="64"/>
        <end position="372"/>
    </location>
</feature>
<dbReference type="PANTHER" id="PTHR43751:SF3">
    <property type="entry name" value="SULFATASE N-TERMINAL DOMAIN-CONTAINING PROTEIN"/>
    <property type="match status" value="1"/>
</dbReference>
<organism evidence="2 3">
    <name type="scientific">Thermococcus paralvinellae</name>
    <dbReference type="NCBI Taxonomy" id="582419"/>
    <lineage>
        <taxon>Archaea</taxon>
        <taxon>Methanobacteriati</taxon>
        <taxon>Methanobacteriota</taxon>
        <taxon>Thermococci</taxon>
        <taxon>Thermococcales</taxon>
        <taxon>Thermococcaceae</taxon>
        <taxon>Thermococcus</taxon>
    </lineage>
</organism>
<dbReference type="InterPro" id="IPR000917">
    <property type="entry name" value="Sulfatase_N"/>
</dbReference>
<protein>
    <recommendedName>
        <fullName evidence="1">Sulfatase N-terminal domain-containing protein</fullName>
    </recommendedName>
</protein>
<dbReference type="Proteomes" id="UP000019027">
    <property type="component" value="Chromosome"/>
</dbReference>
<dbReference type="Gene3D" id="3.40.720.10">
    <property type="entry name" value="Alkaline Phosphatase, subunit A"/>
    <property type="match status" value="1"/>
</dbReference>
<evidence type="ECO:0000313" key="2">
    <source>
        <dbReference type="EMBL" id="AHF81403.1"/>
    </source>
</evidence>
<evidence type="ECO:0000259" key="1">
    <source>
        <dbReference type="Pfam" id="PF00884"/>
    </source>
</evidence>
<keyword evidence="3" id="KW-1185">Reference proteome</keyword>
<gene>
    <name evidence="2" type="ORF">TES1_2028</name>
</gene>
<dbReference type="PANTHER" id="PTHR43751">
    <property type="entry name" value="SULFATASE"/>
    <property type="match status" value="1"/>
</dbReference>
<accession>W0IAD6</accession>
<dbReference type="GeneID" id="24906962"/>
<dbReference type="KEGG" id="ths:TES1_2028"/>
<dbReference type="AlphaFoldDB" id="W0IAD6"/>